<evidence type="ECO:0000256" key="4">
    <source>
        <dbReference type="ARBA" id="ARBA00022553"/>
    </source>
</evidence>
<feature type="domain" description="HAMP" evidence="13">
    <location>
        <begin position="180"/>
        <end position="233"/>
    </location>
</feature>
<dbReference type="PANTHER" id="PTHR45436">
    <property type="entry name" value="SENSOR HISTIDINE KINASE YKOH"/>
    <property type="match status" value="1"/>
</dbReference>
<dbReference type="SMART" id="SM00388">
    <property type="entry name" value="HisKA"/>
    <property type="match status" value="1"/>
</dbReference>
<dbReference type="PRINTS" id="PR00344">
    <property type="entry name" value="BCTRLSENSOR"/>
</dbReference>
<dbReference type="InterPro" id="IPR036097">
    <property type="entry name" value="HisK_dim/P_sf"/>
</dbReference>
<dbReference type="InterPro" id="IPR005467">
    <property type="entry name" value="His_kinase_dom"/>
</dbReference>
<dbReference type="Gene3D" id="1.10.287.130">
    <property type="match status" value="1"/>
</dbReference>
<dbReference type="SMART" id="SM00304">
    <property type="entry name" value="HAMP"/>
    <property type="match status" value="1"/>
</dbReference>
<evidence type="ECO:0000256" key="8">
    <source>
        <dbReference type="ARBA" id="ARBA00022989"/>
    </source>
</evidence>
<feature type="transmembrane region" description="Helical" evidence="11">
    <location>
        <begin position="7"/>
        <end position="29"/>
    </location>
</feature>
<dbReference type="Pfam" id="PF00512">
    <property type="entry name" value="HisKA"/>
    <property type="match status" value="1"/>
</dbReference>
<feature type="domain" description="Histidine kinase" evidence="12">
    <location>
        <begin position="241"/>
        <end position="458"/>
    </location>
</feature>
<keyword evidence="7 14" id="KW-0418">Kinase</keyword>
<keyword evidence="4" id="KW-0597">Phosphoprotein</keyword>
<dbReference type="InterPro" id="IPR036890">
    <property type="entry name" value="HATPase_C_sf"/>
</dbReference>
<evidence type="ECO:0000256" key="6">
    <source>
        <dbReference type="ARBA" id="ARBA00022692"/>
    </source>
</evidence>
<evidence type="ECO:0000256" key="11">
    <source>
        <dbReference type="SAM" id="Phobius"/>
    </source>
</evidence>
<evidence type="ECO:0000256" key="1">
    <source>
        <dbReference type="ARBA" id="ARBA00000085"/>
    </source>
</evidence>
<keyword evidence="15" id="KW-1185">Reference proteome</keyword>
<gene>
    <name evidence="14" type="ORF">MKQ68_11665</name>
</gene>
<evidence type="ECO:0000259" key="13">
    <source>
        <dbReference type="PROSITE" id="PS50885"/>
    </source>
</evidence>
<evidence type="ECO:0000256" key="2">
    <source>
        <dbReference type="ARBA" id="ARBA00004370"/>
    </source>
</evidence>
<evidence type="ECO:0000256" key="3">
    <source>
        <dbReference type="ARBA" id="ARBA00012438"/>
    </source>
</evidence>
<comment type="catalytic activity">
    <reaction evidence="1">
        <text>ATP + protein L-histidine = ADP + protein N-phospho-L-histidine.</text>
        <dbReference type="EC" id="2.7.13.3"/>
    </reaction>
</comment>
<organism evidence="14 15">
    <name type="scientific">Chitinophaga horti</name>
    <dbReference type="NCBI Taxonomy" id="2920382"/>
    <lineage>
        <taxon>Bacteria</taxon>
        <taxon>Pseudomonadati</taxon>
        <taxon>Bacteroidota</taxon>
        <taxon>Chitinophagia</taxon>
        <taxon>Chitinophagales</taxon>
        <taxon>Chitinophagaceae</taxon>
        <taxon>Chitinophaga</taxon>
    </lineage>
</organism>
<dbReference type="Pfam" id="PF00672">
    <property type="entry name" value="HAMP"/>
    <property type="match status" value="1"/>
</dbReference>
<evidence type="ECO:0000256" key="5">
    <source>
        <dbReference type="ARBA" id="ARBA00022679"/>
    </source>
</evidence>
<dbReference type="EMBL" id="CP107006">
    <property type="protein sequence ID" value="UYQ95759.1"/>
    <property type="molecule type" value="Genomic_DNA"/>
</dbReference>
<evidence type="ECO:0000313" key="14">
    <source>
        <dbReference type="EMBL" id="UYQ95759.1"/>
    </source>
</evidence>
<feature type="transmembrane region" description="Helical" evidence="11">
    <location>
        <begin position="159"/>
        <end position="178"/>
    </location>
</feature>
<keyword evidence="5" id="KW-0808">Transferase</keyword>
<reference evidence="14" key="1">
    <citation type="submission" date="2022-10" db="EMBL/GenBank/DDBJ databases">
        <title>Chitinophaga sp. nov., isolated from soil.</title>
        <authorList>
            <person name="Jeon C.O."/>
        </authorList>
    </citation>
    <scope>NUCLEOTIDE SEQUENCE</scope>
    <source>
        <strain evidence="14">R8</strain>
    </source>
</reference>
<evidence type="ECO:0000313" key="15">
    <source>
        <dbReference type="Proteomes" id="UP001162741"/>
    </source>
</evidence>
<dbReference type="PROSITE" id="PS50109">
    <property type="entry name" value="HIS_KIN"/>
    <property type="match status" value="1"/>
</dbReference>
<protein>
    <recommendedName>
        <fullName evidence="3">histidine kinase</fullName>
        <ecNumber evidence="3">2.7.13.3</ecNumber>
    </recommendedName>
</protein>
<dbReference type="CDD" id="cd00075">
    <property type="entry name" value="HATPase"/>
    <property type="match status" value="1"/>
</dbReference>
<evidence type="ECO:0000256" key="9">
    <source>
        <dbReference type="ARBA" id="ARBA00023012"/>
    </source>
</evidence>
<dbReference type="RefSeq" id="WP_264283443.1">
    <property type="nucleotide sequence ID" value="NZ_CP107006.1"/>
</dbReference>
<dbReference type="PANTHER" id="PTHR45436:SF5">
    <property type="entry name" value="SENSOR HISTIDINE KINASE TRCS"/>
    <property type="match status" value="1"/>
</dbReference>
<name>A0ABY6JBR9_9BACT</name>
<dbReference type="Gene3D" id="3.30.565.10">
    <property type="entry name" value="Histidine kinase-like ATPase, C-terminal domain"/>
    <property type="match status" value="1"/>
</dbReference>
<comment type="subcellular location">
    <subcellularLocation>
        <location evidence="2">Membrane</location>
    </subcellularLocation>
</comment>
<keyword evidence="10 11" id="KW-0472">Membrane</keyword>
<dbReference type="SUPFAM" id="SSF47384">
    <property type="entry name" value="Homodimeric domain of signal transducing histidine kinase"/>
    <property type="match status" value="1"/>
</dbReference>
<evidence type="ECO:0000259" key="12">
    <source>
        <dbReference type="PROSITE" id="PS50109"/>
    </source>
</evidence>
<dbReference type="Proteomes" id="UP001162741">
    <property type="component" value="Chromosome"/>
</dbReference>
<dbReference type="EC" id="2.7.13.3" evidence="3"/>
<accession>A0ABY6JBR9</accession>
<dbReference type="InterPro" id="IPR003594">
    <property type="entry name" value="HATPase_dom"/>
</dbReference>
<dbReference type="InterPro" id="IPR050428">
    <property type="entry name" value="TCS_sensor_his_kinase"/>
</dbReference>
<dbReference type="SUPFAM" id="SSF55874">
    <property type="entry name" value="ATPase domain of HSP90 chaperone/DNA topoisomerase II/histidine kinase"/>
    <property type="match status" value="1"/>
</dbReference>
<evidence type="ECO:0000256" key="7">
    <source>
        <dbReference type="ARBA" id="ARBA00022777"/>
    </source>
</evidence>
<dbReference type="SMART" id="SM00387">
    <property type="entry name" value="HATPase_c"/>
    <property type="match status" value="1"/>
</dbReference>
<dbReference type="PROSITE" id="PS50885">
    <property type="entry name" value="HAMP"/>
    <property type="match status" value="1"/>
</dbReference>
<keyword evidence="6 11" id="KW-0812">Transmembrane</keyword>
<dbReference type="InterPro" id="IPR003660">
    <property type="entry name" value="HAMP_dom"/>
</dbReference>
<keyword evidence="8 11" id="KW-1133">Transmembrane helix</keyword>
<dbReference type="Pfam" id="PF02518">
    <property type="entry name" value="HATPase_c"/>
    <property type="match status" value="1"/>
</dbReference>
<dbReference type="CDD" id="cd00082">
    <property type="entry name" value="HisKA"/>
    <property type="match status" value="1"/>
</dbReference>
<proteinExistence type="predicted"/>
<evidence type="ECO:0000256" key="10">
    <source>
        <dbReference type="ARBA" id="ARBA00023136"/>
    </source>
</evidence>
<sequence length="459" mass="51165">MPIRLRITTFFTGLFILLLGIVCLSIYYFSSLSRLQNVKTRLTNRAITTDRMLTHDTTINKEMMYRIDSLTAMALKRKAVQVYNADGQLDYFYADASGDSMPVSPAVLAAARRSGTFYFNQGTREAIAYSDRTLKNGIVIVSVGVDEDGRENIDQLRSILISSFIGGILLAFIGGYIFSAGLLKPVRRIANEVKEISAHNLERRIPAGDTHDEWHLLASTLNQLLDRLKDSFELQRRFISNASHELSTPLTLISSQLEIYLQRDRSEAAYREAMTQILKDVQHMNSLVQALLQFATASRNPGGLQIGPVRIDEVLMQLPGEVHARDTQHSVSLDFGTLPEEDDKLLVLGNETLIFTAIMNIVSNACKYSGDHHADVSLLVEDHHFIIRVKDQGIGIDEQEINNIFQPFYRIEQEHNSKGFGLGLSLATRIIKLHKGDITVSSTPGVGTVFTIVLPGGEV</sequence>
<dbReference type="GO" id="GO:0016301">
    <property type="term" value="F:kinase activity"/>
    <property type="evidence" value="ECO:0007669"/>
    <property type="project" value="UniProtKB-KW"/>
</dbReference>
<dbReference type="InterPro" id="IPR003661">
    <property type="entry name" value="HisK_dim/P_dom"/>
</dbReference>
<dbReference type="SUPFAM" id="SSF158472">
    <property type="entry name" value="HAMP domain-like"/>
    <property type="match status" value="1"/>
</dbReference>
<dbReference type="Gene3D" id="6.10.340.10">
    <property type="match status" value="1"/>
</dbReference>
<keyword evidence="9" id="KW-0902">Two-component regulatory system</keyword>
<dbReference type="InterPro" id="IPR004358">
    <property type="entry name" value="Sig_transdc_His_kin-like_C"/>
</dbReference>
<dbReference type="CDD" id="cd06225">
    <property type="entry name" value="HAMP"/>
    <property type="match status" value="1"/>
</dbReference>